<dbReference type="EMBL" id="QSQT01000030">
    <property type="protein sequence ID" value="RGK52560.1"/>
    <property type="molecule type" value="Genomic_DNA"/>
</dbReference>
<organism evidence="1 2">
    <name type="scientific">Phocaeicola plebeius</name>
    <dbReference type="NCBI Taxonomy" id="310297"/>
    <lineage>
        <taxon>Bacteria</taxon>
        <taxon>Pseudomonadati</taxon>
        <taxon>Bacteroidota</taxon>
        <taxon>Bacteroidia</taxon>
        <taxon>Bacteroidales</taxon>
        <taxon>Bacteroidaceae</taxon>
        <taxon>Phocaeicola</taxon>
    </lineage>
</organism>
<sequence>MSANEKNIAEKVSVSFSFLESECWLEIFFQKNGFSNRGFTKDARYEDKNTRPGETTEKLNVRLF</sequence>
<dbReference type="RefSeq" id="WP_117673788.1">
    <property type="nucleotide sequence ID" value="NZ_CABOGR010000030.1"/>
</dbReference>
<proteinExistence type="predicted"/>
<dbReference type="AlphaFoldDB" id="A0A3E4MS26"/>
<protein>
    <submittedName>
        <fullName evidence="1">Uncharacterized protein</fullName>
    </submittedName>
</protein>
<name>A0A3E4MS26_9BACT</name>
<reference evidence="1 2" key="1">
    <citation type="submission" date="2018-08" db="EMBL/GenBank/DDBJ databases">
        <title>A genome reference for cultivated species of the human gut microbiota.</title>
        <authorList>
            <person name="Zou Y."/>
            <person name="Xue W."/>
            <person name="Luo G."/>
        </authorList>
    </citation>
    <scope>NUCLEOTIDE SEQUENCE [LARGE SCALE GENOMIC DNA]</scope>
    <source>
        <strain evidence="1 2">TF10-3AC</strain>
    </source>
</reference>
<evidence type="ECO:0000313" key="1">
    <source>
        <dbReference type="EMBL" id="RGK52560.1"/>
    </source>
</evidence>
<accession>A0A3E4MS26</accession>
<gene>
    <name evidence="1" type="ORF">DXD04_13615</name>
</gene>
<comment type="caution">
    <text evidence="1">The sequence shown here is derived from an EMBL/GenBank/DDBJ whole genome shotgun (WGS) entry which is preliminary data.</text>
</comment>
<keyword evidence="2" id="KW-1185">Reference proteome</keyword>
<dbReference type="Proteomes" id="UP000260862">
    <property type="component" value="Unassembled WGS sequence"/>
</dbReference>
<evidence type="ECO:0000313" key="2">
    <source>
        <dbReference type="Proteomes" id="UP000260862"/>
    </source>
</evidence>